<reference evidence="5 6" key="1">
    <citation type="journal article" date="2018" name="IMA Fungus">
        <title>IMA Genome-F 9: Draft genome sequence of Annulohypoxylon stygium, Aspergillus mulundensis, Berkeleyomyces basicola (syn. Thielaviopsis basicola), Ceratocystis smalleyi, two Cercospora beticola strains, Coleophoma cylindrospora, Fusarium fracticaudum, Phialophora cf. hyalina, and Morchella septimelata.</title>
        <authorList>
            <person name="Wingfield B.D."/>
            <person name="Bills G.F."/>
            <person name="Dong Y."/>
            <person name="Huang W."/>
            <person name="Nel W.J."/>
            <person name="Swalarsk-Parry B.S."/>
            <person name="Vaghefi N."/>
            <person name="Wilken P.M."/>
            <person name="An Z."/>
            <person name="de Beer Z.W."/>
            <person name="De Vos L."/>
            <person name="Chen L."/>
            <person name="Duong T.A."/>
            <person name="Gao Y."/>
            <person name="Hammerbacher A."/>
            <person name="Kikkert J.R."/>
            <person name="Li Y."/>
            <person name="Li H."/>
            <person name="Li K."/>
            <person name="Li Q."/>
            <person name="Liu X."/>
            <person name="Ma X."/>
            <person name="Naidoo K."/>
            <person name="Pethybridge S.J."/>
            <person name="Sun J."/>
            <person name="Steenkamp E.T."/>
            <person name="van der Nest M.A."/>
            <person name="van Wyk S."/>
            <person name="Wingfield M.J."/>
            <person name="Xiong C."/>
            <person name="Yue Q."/>
            <person name="Zhang X."/>
        </authorList>
    </citation>
    <scope>NUCLEOTIDE SEQUENCE [LARGE SCALE GENOMIC DNA]</scope>
    <source>
        <strain evidence="5 6">BP6252</strain>
    </source>
</reference>
<dbReference type="Gene3D" id="3.40.50.150">
    <property type="entry name" value="Vaccinia Virus protein VP39"/>
    <property type="match status" value="1"/>
</dbReference>
<comment type="caution">
    <text evidence="5">The sequence shown here is derived from an EMBL/GenBank/DDBJ whole genome shotgun (WGS) entry which is preliminary data.</text>
</comment>
<dbReference type="GO" id="GO:0008171">
    <property type="term" value="F:O-methyltransferase activity"/>
    <property type="evidence" value="ECO:0007669"/>
    <property type="project" value="InterPro"/>
</dbReference>
<dbReference type="InterPro" id="IPR001077">
    <property type="entry name" value="COMT_C"/>
</dbReference>
<keyword evidence="6" id="KW-1185">Reference proteome</keyword>
<dbReference type="STRING" id="1849047.A0A3D8SS74"/>
<dbReference type="Pfam" id="PF00891">
    <property type="entry name" value="Methyltransf_2"/>
    <property type="match status" value="1"/>
</dbReference>
<name>A0A3D8SS74_9HELO</name>
<dbReference type="Proteomes" id="UP000256645">
    <property type="component" value="Unassembled WGS sequence"/>
</dbReference>
<dbReference type="SUPFAM" id="SSF53335">
    <property type="entry name" value="S-adenosyl-L-methionine-dependent methyltransferases"/>
    <property type="match status" value="1"/>
</dbReference>
<evidence type="ECO:0000259" key="4">
    <source>
        <dbReference type="Pfam" id="PF00891"/>
    </source>
</evidence>
<dbReference type="InterPro" id="IPR016461">
    <property type="entry name" value="COMT-like"/>
</dbReference>
<evidence type="ECO:0000256" key="3">
    <source>
        <dbReference type="ARBA" id="ARBA00022691"/>
    </source>
</evidence>
<dbReference type="SUPFAM" id="SSF46785">
    <property type="entry name" value="Winged helix' DNA-binding domain"/>
    <property type="match status" value="1"/>
</dbReference>
<dbReference type="PANTHER" id="PTHR43712">
    <property type="entry name" value="PUTATIVE (AFU_ORTHOLOGUE AFUA_4G14580)-RELATED"/>
    <property type="match status" value="1"/>
</dbReference>
<dbReference type="GO" id="GO:0032259">
    <property type="term" value="P:methylation"/>
    <property type="evidence" value="ECO:0007669"/>
    <property type="project" value="UniProtKB-KW"/>
</dbReference>
<feature type="domain" description="O-methyltransferase C-terminal" evidence="4">
    <location>
        <begin position="195"/>
        <end position="397"/>
    </location>
</feature>
<evidence type="ECO:0000313" key="5">
    <source>
        <dbReference type="EMBL" id="RDW89170.1"/>
    </source>
</evidence>
<dbReference type="InterPro" id="IPR029063">
    <property type="entry name" value="SAM-dependent_MTases_sf"/>
</dbReference>
<accession>A0A3D8SS74</accession>
<evidence type="ECO:0000256" key="1">
    <source>
        <dbReference type="ARBA" id="ARBA00022603"/>
    </source>
</evidence>
<dbReference type="PROSITE" id="PS51683">
    <property type="entry name" value="SAM_OMT_II"/>
    <property type="match status" value="1"/>
</dbReference>
<dbReference type="InterPro" id="IPR036390">
    <property type="entry name" value="WH_DNA-bd_sf"/>
</dbReference>
<evidence type="ECO:0000256" key="2">
    <source>
        <dbReference type="ARBA" id="ARBA00022679"/>
    </source>
</evidence>
<dbReference type="Gene3D" id="1.10.10.10">
    <property type="entry name" value="Winged helix-like DNA-binding domain superfamily/Winged helix DNA-binding domain"/>
    <property type="match status" value="1"/>
</dbReference>
<evidence type="ECO:0000313" key="6">
    <source>
        <dbReference type="Proteomes" id="UP000256645"/>
    </source>
</evidence>
<keyword evidence="2" id="KW-0808">Transferase</keyword>
<gene>
    <name evidence="5" type="ORF">BP6252_01202</name>
</gene>
<protein>
    <recommendedName>
        <fullName evidence="4">O-methyltransferase C-terminal domain-containing protein</fullName>
    </recommendedName>
</protein>
<dbReference type="InterPro" id="IPR036388">
    <property type="entry name" value="WH-like_DNA-bd_sf"/>
</dbReference>
<sequence>MTVLRIVELSEEISRQSKIISDFLNSKGLEAPSFDVNAPDAYPIAPTDGAPFFARFALIAAAEELHRLALGPKECLRYMAWGSTSELCLRAIYHWGIAKAVPLKGQISYEELASSVNLDIVNLRRIIRHATLNNVFKEPTKGFVAHSRISQLLVEDEALQAWVGMWMEDLWPAVLHTVDALDKWPESQEPEHNGFSIANGTEAPFFSIISSSEDRVKRYGKGIAAHAGSEDNAVGHLVAGYPWARLGKAQVIDVGGGRGQAAMAVAKANPDLHFTVQELPMLVTPELVSTIPEDLKGRISFEVHDFLTPQTKQADLYLFRWIMQNWSDKYVILILKQLIPALKPGARILINEGLLPDPGDVGHYQEQLARKMDLLMLTASNARSRYLDDWKMLFTAAHQYYRFLGAWKPEGSIMWIVEAEWTPS</sequence>
<dbReference type="AlphaFoldDB" id="A0A3D8SS74"/>
<dbReference type="PANTHER" id="PTHR43712:SF5">
    <property type="entry name" value="O-METHYLTRANSFERASE ASQN-RELATED"/>
    <property type="match status" value="1"/>
</dbReference>
<organism evidence="5 6">
    <name type="scientific">Coleophoma cylindrospora</name>
    <dbReference type="NCBI Taxonomy" id="1849047"/>
    <lineage>
        <taxon>Eukaryota</taxon>
        <taxon>Fungi</taxon>
        <taxon>Dikarya</taxon>
        <taxon>Ascomycota</taxon>
        <taxon>Pezizomycotina</taxon>
        <taxon>Leotiomycetes</taxon>
        <taxon>Helotiales</taxon>
        <taxon>Dermateaceae</taxon>
        <taxon>Coleophoma</taxon>
    </lineage>
</organism>
<dbReference type="EMBL" id="PDLM01000001">
    <property type="protein sequence ID" value="RDW89170.1"/>
    <property type="molecule type" value="Genomic_DNA"/>
</dbReference>
<dbReference type="OrthoDB" id="1606438at2759"/>
<keyword evidence="3" id="KW-0949">S-adenosyl-L-methionine</keyword>
<proteinExistence type="predicted"/>
<keyword evidence="1" id="KW-0489">Methyltransferase</keyword>